<feature type="transmembrane region" description="Helical" evidence="8">
    <location>
        <begin position="344"/>
        <end position="369"/>
    </location>
</feature>
<keyword evidence="3" id="KW-1003">Cell membrane</keyword>
<evidence type="ECO:0000256" key="1">
    <source>
        <dbReference type="ARBA" id="ARBA00004651"/>
    </source>
</evidence>
<dbReference type="OrthoDB" id="296386at2759"/>
<dbReference type="PANTHER" id="PTHR12308">
    <property type="entry name" value="ANOCTAMIN"/>
    <property type="match status" value="1"/>
</dbReference>
<evidence type="ECO:0000256" key="8">
    <source>
        <dbReference type="RuleBase" id="RU280814"/>
    </source>
</evidence>
<evidence type="ECO:0000259" key="10">
    <source>
        <dbReference type="Pfam" id="PF16178"/>
    </source>
</evidence>
<gene>
    <name evidence="11" type="ORF">B7P43_G16215</name>
</gene>
<dbReference type="PANTHER" id="PTHR12308:SF83">
    <property type="entry name" value="ANOCTAMIN"/>
    <property type="match status" value="1"/>
</dbReference>
<dbReference type="GO" id="GO:0005254">
    <property type="term" value="F:chloride channel activity"/>
    <property type="evidence" value="ECO:0007669"/>
    <property type="project" value="TreeGrafter"/>
</dbReference>
<dbReference type="Pfam" id="PF16178">
    <property type="entry name" value="Anoct_dimer"/>
    <property type="match status" value="1"/>
</dbReference>
<evidence type="ECO:0000256" key="2">
    <source>
        <dbReference type="ARBA" id="ARBA00009671"/>
    </source>
</evidence>
<dbReference type="Pfam" id="PF04547">
    <property type="entry name" value="Anoctamin"/>
    <property type="match status" value="1"/>
</dbReference>
<comment type="similarity">
    <text evidence="2 8">Belongs to the anoctamin family.</text>
</comment>
<feature type="transmembrane region" description="Helical" evidence="8">
    <location>
        <begin position="496"/>
        <end position="519"/>
    </location>
</feature>
<feature type="transmembrane region" description="Helical" evidence="8">
    <location>
        <begin position="585"/>
        <end position="606"/>
    </location>
</feature>
<keyword evidence="5 8" id="KW-1133">Transmembrane helix</keyword>
<evidence type="ECO:0000259" key="9">
    <source>
        <dbReference type="Pfam" id="PF04547"/>
    </source>
</evidence>
<dbReference type="InterPro" id="IPR007632">
    <property type="entry name" value="Anoctamin"/>
</dbReference>
<keyword evidence="6 8" id="KW-0472">Membrane</keyword>
<evidence type="ECO:0000313" key="12">
    <source>
        <dbReference type="Proteomes" id="UP000235965"/>
    </source>
</evidence>
<dbReference type="Proteomes" id="UP000235965">
    <property type="component" value="Unassembled WGS sequence"/>
</dbReference>
<evidence type="ECO:0000256" key="6">
    <source>
        <dbReference type="ARBA" id="ARBA00023136"/>
    </source>
</evidence>
<name>A0A2J7RT78_9NEOP</name>
<feature type="transmembrane region" description="Helical" evidence="8">
    <location>
        <begin position="422"/>
        <end position="440"/>
    </location>
</feature>
<dbReference type="InterPro" id="IPR032394">
    <property type="entry name" value="Anoct_dimer"/>
</dbReference>
<evidence type="ECO:0000256" key="5">
    <source>
        <dbReference type="ARBA" id="ARBA00022989"/>
    </source>
</evidence>
<dbReference type="InterPro" id="IPR049452">
    <property type="entry name" value="Anoctamin_TM"/>
</dbReference>
<feature type="transmembrane region" description="Helical" evidence="8">
    <location>
        <begin position="714"/>
        <end position="737"/>
    </location>
</feature>
<feature type="transmembrane region" description="Helical" evidence="8">
    <location>
        <begin position="539"/>
        <end position="565"/>
    </location>
</feature>
<feature type="domain" description="Anoctamin dimerisation" evidence="10">
    <location>
        <begin position="86"/>
        <end position="330"/>
    </location>
</feature>
<dbReference type="AlphaFoldDB" id="A0A2J7RT78"/>
<evidence type="ECO:0000256" key="3">
    <source>
        <dbReference type="ARBA" id="ARBA00022475"/>
    </source>
</evidence>
<keyword evidence="12" id="KW-1185">Reference proteome</keyword>
<sequence length="981" mass="113228">MEAHSLLSEDSLASAFVKVKEEDVAMSVEGMYHNAQELNGEAKKRISNLHDNLTDNESVELQRGRTSLPHSQSETQIKPSCRSSLYFHDGLRSVDFVLVWDDLLKQSNSAASQEKRKVFERNLQREGLELEYEKRETSGLNFIKVHATLEVLRRYSEILKLRMPMREELCHIEKDNKMNPLLHATMYLSQKIPALQEVHEKTNSLLDSLSSYADRIMGHFYVDTKVFPPRSYRFTAVYSRDKEYLFDIHSKGFFTPAIRSRIVQFILDRERFTETQGDDFAFGIERLINQWVYTAAYPLHDGELRVPGSMRNTLYTEWAAVNKCLRYQPLDYVKEYFGVKIGLYFAWLGFYTHMLIPASVVGVICFIYSCLTLYGDFPSEDICNKRLNIIMCPTCDHFCDYWNLEETCLHAKVTYLFDNPSTVFFAIFMSFWAAMFLELWKRYSAEITHRWDLTGFDIQEEHSRPQYLARLKNVNNVTNMKEPHVPFWRMKVPATVLSFSVVLLLVSLAVAAVIAVVLYRMSVLAALAVQGESYINSYALLFTTSTAASINLCCIMGFNWIYNWLAKYLTELELLRTQTEFDDSLTLKIYLLQFVNYYASIFYTAFFKGKFVGRPGEYNTFFGYRQEECGPGGCLMELCIQLAIIMVGKQIMNSILEMIMPLFYKWLNTLKVKTGLGEGQKSHRSYYQWVKDFKLVDWGPQGLFPEYLEMVLQYGFVTIFVSAFPLAPFFALLNNILEMRLDAKKLLTYFRRPVTQRVRDIGVWYRILDSIGKLSVITNGFIIAFTSDFIPHVVYTTAVSQHNSLQGFLNFSLSVFNTSDLEPGSEPYNSSYVNVTECRYADYREPPNVANKYDRTAMYWYILAARLAFVVVFENVVAVVMIVVHWCIPDISNRLRDQIRQEAYITNEIIIHQETLRARGCNFGGVTGSGDGDRNPCAHLGHFSGSDVDLSMLAGHELETTDITRKRLAWETHSSDHSETV</sequence>
<keyword evidence="7" id="KW-0325">Glycoprotein</keyword>
<dbReference type="InParanoid" id="A0A2J7RT78"/>
<keyword evidence="4 8" id="KW-0812">Transmembrane</keyword>
<dbReference type="FunCoup" id="A0A2J7RT78">
    <property type="interactions" value="202"/>
</dbReference>
<protein>
    <recommendedName>
        <fullName evidence="8">Anoctamin</fullName>
    </recommendedName>
</protein>
<comment type="caution">
    <text evidence="11">The sequence shown here is derived from an EMBL/GenBank/DDBJ whole genome shotgun (WGS) entry which is preliminary data.</text>
</comment>
<evidence type="ECO:0000313" key="11">
    <source>
        <dbReference type="EMBL" id="PNF44039.1"/>
    </source>
</evidence>
<proteinExistence type="inferred from homology"/>
<feature type="transmembrane region" description="Helical" evidence="8">
    <location>
        <begin position="859"/>
        <end position="886"/>
    </location>
</feature>
<comment type="caution">
    <text evidence="8">Lacks conserved residue(s) required for the propagation of feature annotation.</text>
</comment>
<feature type="domain" description="Anoctamin transmembrane" evidence="9">
    <location>
        <begin position="333"/>
        <end position="902"/>
    </location>
</feature>
<reference evidence="11 12" key="1">
    <citation type="submission" date="2017-12" db="EMBL/GenBank/DDBJ databases">
        <title>Hemimetabolous genomes reveal molecular basis of termite eusociality.</title>
        <authorList>
            <person name="Harrison M.C."/>
            <person name="Jongepier E."/>
            <person name="Robertson H.M."/>
            <person name="Arning N."/>
            <person name="Bitard-Feildel T."/>
            <person name="Chao H."/>
            <person name="Childers C.P."/>
            <person name="Dinh H."/>
            <person name="Doddapaneni H."/>
            <person name="Dugan S."/>
            <person name="Gowin J."/>
            <person name="Greiner C."/>
            <person name="Han Y."/>
            <person name="Hu H."/>
            <person name="Hughes D.S.T."/>
            <person name="Huylmans A.-K."/>
            <person name="Kemena C."/>
            <person name="Kremer L.P.M."/>
            <person name="Lee S.L."/>
            <person name="Lopez-Ezquerra A."/>
            <person name="Mallet L."/>
            <person name="Monroy-Kuhn J.M."/>
            <person name="Moser A."/>
            <person name="Murali S.C."/>
            <person name="Muzny D.M."/>
            <person name="Otani S."/>
            <person name="Piulachs M.-D."/>
            <person name="Poelchau M."/>
            <person name="Qu J."/>
            <person name="Schaub F."/>
            <person name="Wada-Katsumata A."/>
            <person name="Worley K.C."/>
            <person name="Xie Q."/>
            <person name="Ylla G."/>
            <person name="Poulsen M."/>
            <person name="Gibbs R.A."/>
            <person name="Schal C."/>
            <person name="Richards S."/>
            <person name="Belles X."/>
            <person name="Korb J."/>
            <person name="Bornberg-Bauer E."/>
        </authorList>
    </citation>
    <scope>NUCLEOTIDE SEQUENCE [LARGE SCALE GENOMIC DNA]</scope>
    <source>
        <tissue evidence="11">Whole body</tissue>
    </source>
</reference>
<dbReference type="EMBL" id="NEVH01000006">
    <property type="protein sequence ID" value="PNF44039.1"/>
    <property type="molecule type" value="Genomic_DNA"/>
</dbReference>
<evidence type="ECO:0000256" key="4">
    <source>
        <dbReference type="ARBA" id="ARBA00022692"/>
    </source>
</evidence>
<accession>A0A2J7RT78</accession>
<dbReference type="GO" id="GO:0046983">
    <property type="term" value="F:protein dimerization activity"/>
    <property type="evidence" value="ECO:0007669"/>
    <property type="project" value="InterPro"/>
</dbReference>
<evidence type="ECO:0000256" key="7">
    <source>
        <dbReference type="ARBA" id="ARBA00023180"/>
    </source>
</evidence>
<dbReference type="GO" id="GO:0005886">
    <property type="term" value="C:plasma membrane"/>
    <property type="evidence" value="ECO:0007669"/>
    <property type="project" value="UniProtKB-SubCell"/>
</dbReference>
<organism evidence="11 12">
    <name type="scientific">Cryptotermes secundus</name>
    <dbReference type="NCBI Taxonomy" id="105785"/>
    <lineage>
        <taxon>Eukaryota</taxon>
        <taxon>Metazoa</taxon>
        <taxon>Ecdysozoa</taxon>
        <taxon>Arthropoda</taxon>
        <taxon>Hexapoda</taxon>
        <taxon>Insecta</taxon>
        <taxon>Pterygota</taxon>
        <taxon>Neoptera</taxon>
        <taxon>Polyneoptera</taxon>
        <taxon>Dictyoptera</taxon>
        <taxon>Blattodea</taxon>
        <taxon>Blattoidea</taxon>
        <taxon>Termitoidae</taxon>
        <taxon>Kalotermitidae</taxon>
        <taxon>Cryptotermitinae</taxon>
        <taxon>Cryptotermes</taxon>
    </lineage>
</organism>
<comment type="subcellular location">
    <subcellularLocation>
        <location evidence="1">Cell membrane</location>
        <topology evidence="1">Multi-pass membrane protein</topology>
    </subcellularLocation>
    <subcellularLocation>
        <location evidence="8">Membrane</location>
        <topology evidence="8">Multi-pass membrane protein</topology>
    </subcellularLocation>
</comment>